<reference evidence="3" key="2">
    <citation type="journal article" date="2008" name="Nucleic Acids Res.">
        <title>The rice annotation project database (RAP-DB): 2008 update.</title>
        <authorList>
            <consortium name="The rice annotation project (RAP)"/>
        </authorList>
    </citation>
    <scope>GENOME REANNOTATION</scope>
    <source>
        <strain evidence="3">cv. Nipponbare</strain>
    </source>
</reference>
<dbReference type="AlphaFoldDB" id="Q60D72"/>
<dbReference type="EMBL" id="AC150788">
    <property type="protein sequence ID" value="AAV25051.1"/>
    <property type="molecule type" value="Genomic_DNA"/>
</dbReference>
<dbReference type="Proteomes" id="UP000000763">
    <property type="component" value="Chromosome 5"/>
</dbReference>
<accession>Q60D72</accession>
<organism evidence="2 3">
    <name type="scientific">Oryza sativa subsp. japonica</name>
    <name type="common">Rice</name>
    <dbReference type="NCBI Taxonomy" id="39947"/>
    <lineage>
        <taxon>Eukaryota</taxon>
        <taxon>Viridiplantae</taxon>
        <taxon>Streptophyta</taxon>
        <taxon>Embryophyta</taxon>
        <taxon>Tracheophyta</taxon>
        <taxon>Spermatophyta</taxon>
        <taxon>Magnoliopsida</taxon>
        <taxon>Liliopsida</taxon>
        <taxon>Poales</taxon>
        <taxon>Poaceae</taxon>
        <taxon>BOP clade</taxon>
        <taxon>Oryzoideae</taxon>
        <taxon>Oryzeae</taxon>
        <taxon>Oryzinae</taxon>
        <taxon>Oryza</taxon>
        <taxon>Oryza sativa</taxon>
    </lineage>
</organism>
<sequence>MAPLAGTRRGSVSGGEPRRGRGGRAADGVAKAAAAGGCTARRRWGARERSAKWGKSERGGRRCLKRGRGSRTWPGAAGFDGRRGGERDAGGGDVAGFCGERGENGADVGGEVPRTSARAGWRRWAETAASWGGSGGHGGSRSWRKGMTGGVHGSHLSGREGGRAGWGT</sequence>
<proteinExistence type="predicted"/>
<gene>
    <name evidence="2" type="primary">OSJNBa0073C10.8</name>
</gene>
<evidence type="ECO:0000256" key="1">
    <source>
        <dbReference type="SAM" id="MobiDB-lite"/>
    </source>
</evidence>
<feature type="compositionally biased region" description="Basic and acidic residues" evidence="1">
    <location>
        <begin position="80"/>
        <end position="90"/>
    </location>
</feature>
<protein>
    <submittedName>
        <fullName evidence="2">Uncharacterized protein</fullName>
    </submittedName>
</protein>
<name>Q60D72_ORYSJ</name>
<feature type="region of interest" description="Disordered" evidence="1">
    <location>
        <begin position="1"/>
        <end position="168"/>
    </location>
</feature>
<feature type="compositionally biased region" description="Low complexity" evidence="1">
    <location>
        <begin position="26"/>
        <end position="39"/>
    </location>
</feature>
<evidence type="ECO:0000313" key="2">
    <source>
        <dbReference type="EMBL" id="AAV25051.1"/>
    </source>
</evidence>
<evidence type="ECO:0000313" key="3">
    <source>
        <dbReference type="Proteomes" id="UP000000763"/>
    </source>
</evidence>
<reference evidence="3" key="1">
    <citation type="journal article" date="2005" name="Nature">
        <title>The map-based sequence of the rice genome.</title>
        <authorList>
            <consortium name="International rice genome sequencing project (IRGSP)"/>
            <person name="Matsumoto T."/>
            <person name="Wu J."/>
            <person name="Kanamori H."/>
            <person name="Katayose Y."/>
            <person name="Fujisawa M."/>
            <person name="Namiki N."/>
            <person name="Mizuno H."/>
            <person name="Yamamoto K."/>
            <person name="Antonio B.A."/>
            <person name="Baba T."/>
            <person name="Sakata K."/>
            <person name="Nagamura Y."/>
            <person name="Aoki H."/>
            <person name="Arikawa K."/>
            <person name="Arita K."/>
            <person name="Bito T."/>
            <person name="Chiden Y."/>
            <person name="Fujitsuka N."/>
            <person name="Fukunaka R."/>
            <person name="Hamada M."/>
            <person name="Harada C."/>
            <person name="Hayashi A."/>
            <person name="Hijishita S."/>
            <person name="Honda M."/>
            <person name="Hosokawa S."/>
            <person name="Ichikawa Y."/>
            <person name="Idonuma A."/>
            <person name="Iijima M."/>
            <person name="Ikeda M."/>
            <person name="Ikeno M."/>
            <person name="Ito K."/>
            <person name="Ito S."/>
            <person name="Ito T."/>
            <person name="Ito Y."/>
            <person name="Ito Y."/>
            <person name="Iwabuchi A."/>
            <person name="Kamiya K."/>
            <person name="Karasawa W."/>
            <person name="Kurita K."/>
            <person name="Katagiri S."/>
            <person name="Kikuta A."/>
            <person name="Kobayashi H."/>
            <person name="Kobayashi N."/>
            <person name="Machita K."/>
            <person name="Maehara T."/>
            <person name="Masukawa M."/>
            <person name="Mizubayashi T."/>
            <person name="Mukai Y."/>
            <person name="Nagasaki H."/>
            <person name="Nagata Y."/>
            <person name="Naito S."/>
            <person name="Nakashima M."/>
            <person name="Nakama Y."/>
            <person name="Nakamichi Y."/>
            <person name="Nakamura M."/>
            <person name="Meguro A."/>
            <person name="Negishi M."/>
            <person name="Ohta I."/>
            <person name="Ohta T."/>
            <person name="Okamoto M."/>
            <person name="Ono N."/>
            <person name="Saji S."/>
            <person name="Sakaguchi M."/>
            <person name="Sakai K."/>
            <person name="Shibata M."/>
            <person name="Shimokawa T."/>
            <person name="Song J."/>
            <person name="Takazaki Y."/>
            <person name="Terasawa K."/>
            <person name="Tsugane M."/>
            <person name="Tsuji K."/>
            <person name="Ueda S."/>
            <person name="Waki K."/>
            <person name="Yamagata H."/>
            <person name="Yamamoto M."/>
            <person name="Yamamoto S."/>
            <person name="Yamane H."/>
            <person name="Yoshiki S."/>
            <person name="Yoshihara R."/>
            <person name="Yukawa K."/>
            <person name="Zhong H."/>
            <person name="Yano M."/>
            <person name="Yuan Q."/>
            <person name="Ouyang S."/>
            <person name="Liu J."/>
            <person name="Jones K.M."/>
            <person name="Gansberger K."/>
            <person name="Moffat K."/>
            <person name="Hill J."/>
            <person name="Bera J."/>
            <person name="Fadrosh D."/>
            <person name="Jin S."/>
            <person name="Johri S."/>
            <person name="Kim M."/>
            <person name="Overton L."/>
            <person name="Reardon M."/>
            <person name="Tsitrin T."/>
            <person name="Vuong H."/>
            <person name="Weaver B."/>
            <person name="Ciecko A."/>
            <person name="Tallon L."/>
            <person name="Jackson J."/>
            <person name="Pai G."/>
            <person name="Aken S.V."/>
            <person name="Utterback T."/>
            <person name="Reidmuller S."/>
            <person name="Feldblyum T."/>
            <person name="Hsiao J."/>
            <person name="Zismann V."/>
            <person name="Iobst S."/>
            <person name="de Vazeille A.R."/>
            <person name="Buell C.R."/>
            <person name="Ying K."/>
            <person name="Li Y."/>
            <person name="Lu T."/>
            <person name="Huang Y."/>
            <person name="Zhao Q."/>
            <person name="Feng Q."/>
            <person name="Zhang L."/>
            <person name="Zhu J."/>
            <person name="Weng Q."/>
            <person name="Mu J."/>
            <person name="Lu Y."/>
            <person name="Fan D."/>
            <person name="Liu Y."/>
            <person name="Guan J."/>
            <person name="Zhang Y."/>
            <person name="Yu S."/>
            <person name="Liu X."/>
            <person name="Zhang Y."/>
            <person name="Hong G."/>
            <person name="Han B."/>
            <person name="Choisne N."/>
            <person name="Demange N."/>
            <person name="Orjeda G."/>
            <person name="Samain S."/>
            <person name="Cattolico L."/>
            <person name="Pelletier E."/>
            <person name="Couloux A."/>
            <person name="Segurens B."/>
            <person name="Wincker P."/>
            <person name="D'Hont A."/>
            <person name="Scarpelli C."/>
            <person name="Weissenbach J."/>
            <person name="Salanoubat M."/>
            <person name="Quetier F."/>
            <person name="Yu Y."/>
            <person name="Kim H.R."/>
            <person name="Rambo T."/>
            <person name="Currie J."/>
            <person name="Collura K."/>
            <person name="Luo M."/>
            <person name="Yang T."/>
            <person name="Ammiraju J.S.S."/>
            <person name="Engler F."/>
            <person name="Soderlund C."/>
            <person name="Wing R.A."/>
            <person name="Palmer L.E."/>
            <person name="de la Bastide M."/>
            <person name="Spiegel L."/>
            <person name="Nascimento L."/>
            <person name="Zutavern T."/>
            <person name="O'Shaughnessy A."/>
            <person name="Dike S."/>
            <person name="Dedhia N."/>
            <person name="Preston R."/>
            <person name="Balija V."/>
            <person name="McCombie W.R."/>
            <person name="Chow T."/>
            <person name="Chen H."/>
            <person name="Chung M."/>
            <person name="Chen C."/>
            <person name="Shaw J."/>
            <person name="Wu H."/>
            <person name="Hsiao K."/>
            <person name="Chao Y."/>
            <person name="Chu M."/>
            <person name="Cheng C."/>
            <person name="Hour A."/>
            <person name="Lee P."/>
            <person name="Lin S."/>
            <person name="Lin Y."/>
            <person name="Liou J."/>
            <person name="Liu S."/>
            <person name="Hsing Y."/>
            <person name="Raghuvanshi S."/>
            <person name="Mohanty A."/>
            <person name="Bharti A.K."/>
            <person name="Gaur A."/>
            <person name="Gupta V."/>
            <person name="Kumar D."/>
            <person name="Ravi V."/>
            <person name="Vij S."/>
            <person name="Kapur A."/>
            <person name="Khurana P."/>
            <person name="Khurana P."/>
            <person name="Khurana J.P."/>
            <person name="Tyagi A.K."/>
            <person name="Gaikwad K."/>
            <person name="Singh A."/>
            <person name="Dalal V."/>
            <person name="Srivastava S."/>
            <person name="Dixit A."/>
            <person name="Pal A.K."/>
            <person name="Ghazi I.A."/>
            <person name="Yadav M."/>
            <person name="Pandit A."/>
            <person name="Bhargava A."/>
            <person name="Sureshbabu K."/>
            <person name="Batra K."/>
            <person name="Sharma T.R."/>
            <person name="Mohapatra T."/>
            <person name="Singh N.K."/>
            <person name="Messing J."/>
            <person name="Nelson A.B."/>
            <person name="Fuks G."/>
            <person name="Kavchok S."/>
            <person name="Keizer G."/>
            <person name="Linton E."/>
            <person name="Llaca V."/>
            <person name="Song R."/>
            <person name="Tanyolac B."/>
            <person name="Young S."/>
            <person name="Ho-Il K."/>
            <person name="Hahn J.H."/>
            <person name="Sangsakoo G."/>
            <person name="Vanavichit A."/>
            <person name="de Mattos Luiz.A.T."/>
            <person name="Zimmer P.D."/>
            <person name="Malone G."/>
            <person name="Dellagostin O."/>
            <person name="de Oliveira A.C."/>
            <person name="Bevan M."/>
            <person name="Bancroft I."/>
            <person name="Minx P."/>
            <person name="Cordum H."/>
            <person name="Wilson R."/>
            <person name="Cheng Z."/>
            <person name="Jin W."/>
            <person name="Jiang J."/>
            <person name="Leong S.A."/>
            <person name="Iwama H."/>
            <person name="Gojobori T."/>
            <person name="Itoh T."/>
            <person name="Niimura Y."/>
            <person name="Fujii Y."/>
            <person name="Habara T."/>
            <person name="Sakai H."/>
            <person name="Sato Y."/>
            <person name="Wilson G."/>
            <person name="Kumar K."/>
            <person name="McCouch S."/>
            <person name="Juretic N."/>
            <person name="Hoen D."/>
            <person name="Wright S."/>
            <person name="Bruskiewich R."/>
            <person name="Bureau T."/>
            <person name="Miyao A."/>
            <person name="Hirochika H."/>
            <person name="Nishikawa T."/>
            <person name="Kadowaki K."/>
            <person name="Sugiura M."/>
            <person name="Burr B."/>
            <person name="Sasaki T."/>
        </authorList>
    </citation>
    <scope>NUCLEOTIDE SEQUENCE [LARGE SCALE GENOMIC DNA]</scope>
    <source>
        <strain evidence="3">cv. Nipponbare</strain>
    </source>
</reference>
<feature type="compositionally biased region" description="Basic and acidic residues" evidence="1">
    <location>
        <begin position="45"/>
        <end position="60"/>
    </location>
</feature>